<evidence type="ECO:0000313" key="1">
    <source>
        <dbReference type="EMBL" id="MBU2788292.1"/>
    </source>
</evidence>
<keyword evidence="2" id="KW-1185">Reference proteome</keyword>
<dbReference type="Proteomes" id="UP001197378">
    <property type="component" value="Unassembled WGS sequence"/>
</dbReference>
<feature type="non-terminal residue" evidence="1">
    <location>
        <position position="1"/>
    </location>
</feature>
<dbReference type="EMBL" id="JAAXYO010000132">
    <property type="protein sequence ID" value="MBU2788292.1"/>
    <property type="molecule type" value="Genomic_DNA"/>
</dbReference>
<dbReference type="RefSeq" id="WP_215885602.1">
    <property type="nucleotide sequence ID" value="NZ_JAAXYO010000132.1"/>
</dbReference>
<gene>
    <name evidence="1" type="ORF">HFQ13_08760</name>
</gene>
<proteinExistence type="predicted"/>
<accession>A0AAE2YQH1</accession>
<organism evidence="1 2">
    <name type="scientific">Igneacidithiobacillus copahuensis</name>
    <dbReference type="NCBI Taxonomy" id="2724909"/>
    <lineage>
        <taxon>Bacteria</taxon>
        <taxon>Pseudomonadati</taxon>
        <taxon>Pseudomonadota</taxon>
        <taxon>Acidithiobacillia</taxon>
        <taxon>Acidithiobacillales</taxon>
        <taxon>Acidithiobacillaceae</taxon>
        <taxon>Igneacidithiobacillus</taxon>
    </lineage>
</organism>
<comment type="caution">
    <text evidence="1">The sequence shown here is derived from an EMBL/GenBank/DDBJ whole genome shotgun (WGS) entry which is preliminary data.</text>
</comment>
<name>A0AAE2YQH1_9PROT</name>
<reference evidence="1" key="1">
    <citation type="journal article" date="2021" name="ISME J.">
        <title>Genomic evolution of the class Acidithiobacillia: deep-branching Proteobacteria living in extreme acidic conditions.</title>
        <authorList>
            <person name="Moya-Beltran A."/>
            <person name="Beard S."/>
            <person name="Rojas-Villalobos C."/>
            <person name="Issotta F."/>
            <person name="Gallardo Y."/>
            <person name="Ulloa R."/>
            <person name="Giaveno A."/>
            <person name="Degli Esposti M."/>
            <person name="Johnson D.B."/>
            <person name="Quatrini R."/>
        </authorList>
    </citation>
    <scope>NUCLEOTIDE SEQUENCE</scope>
    <source>
        <strain evidence="1">VAN18-1</strain>
    </source>
</reference>
<evidence type="ECO:0000313" key="2">
    <source>
        <dbReference type="Proteomes" id="UP001197378"/>
    </source>
</evidence>
<protein>
    <submittedName>
        <fullName evidence="1">Uncharacterized protein</fullName>
    </submittedName>
</protein>
<dbReference type="AlphaFoldDB" id="A0AAE2YQH1"/>
<sequence>AGHDLIQFDSPSMPREAQQEAWLKHRATLIELGEDPDSLPVGSFTDADYIKGHQTKVGNYTHLHLARVHRDPQIREFLQSIIDNEEIQWIGRARAINASPDDPIRIYKVGGIPNSSYEKYGITADQIHEAKLMQRQSRRESLDEIMRRKNQSVMAASQLLHDSGQTITYDSIRETQIRMGEEPVHKRVVQRVMSTPEWAQRFAEDAAKRGRGARAMKAMENFYKTAATTNDPQAVDAAGRLLIEALHSKGGNTSTLIEWAHSIMRPGKDNLHNNMAGWLILQTYADTPADRYPQAMFPSGPPN</sequence>